<sequence>MQEKFTLVVADVYEVVNEEVNDTVDFRGGGFRCHGKSRTGRMQLDSLDDARLTISTQALIDRHSPVSLPTTPTSDPDILSCTRLCVRVIAARTKFRKVLICKLHTKQDSPAVLPR</sequence>
<dbReference type="Proteomes" id="UP000325433">
    <property type="component" value="Unassembled WGS sequence"/>
</dbReference>
<keyword evidence="2" id="KW-1185">Reference proteome</keyword>
<gene>
    <name evidence="1" type="ORF">BDV41DRAFT_518348</name>
</gene>
<dbReference type="EMBL" id="ML738293">
    <property type="protein sequence ID" value="KAE8319732.1"/>
    <property type="molecule type" value="Genomic_DNA"/>
</dbReference>
<dbReference type="AlphaFoldDB" id="A0A5N6WGI1"/>
<organism evidence="1 2">
    <name type="scientific">Aspergillus transmontanensis</name>
    <dbReference type="NCBI Taxonomy" id="1034304"/>
    <lineage>
        <taxon>Eukaryota</taxon>
        <taxon>Fungi</taxon>
        <taxon>Dikarya</taxon>
        <taxon>Ascomycota</taxon>
        <taxon>Pezizomycotina</taxon>
        <taxon>Eurotiomycetes</taxon>
        <taxon>Eurotiomycetidae</taxon>
        <taxon>Eurotiales</taxon>
        <taxon>Aspergillaceae</taxon>
        <taxon>Aspergillus</taxon>
        <taxon>Aspergillus subgen. Circumdati</taxon>
    </lineage>
</organism>
<proteinExistence type="predicted"/>
<name>A0A5N6WGI1_9EURO</name>
<reference evidence="2" key="1">
    <citation type="submission" date="2019-04" db="EMBL/GenBank/DDBJ databases">
        <title>Friends and foes A comparative genomics studyof 23 Aspergillus species from section Flavi.</title>
        <authorList>
            <consortium name="DOE Joint Genome Institute"/>
            <person name="Kjaerbolling I."/>
            <person name="Vesth T."/>
            <person name="Frisvad J.C."/>
            <person name="Nybo J.L."/>
            <person name="Theobald S."/>
            <person name="Kildgaard S."/>
            <person name="Isbrandt T."/>
            <person name="Kuo A."/>
            <person name="Sato A."/>
            <person name="Lyhne E.K."/>
            <person name="Kogle M.E."/>
            <person name="Wiebenga A."/>
            <person name="Kun R.S."/>
            <person name="Lubbers R.J."/>
            <person name="Makela M.R."/>
            <person name="Barry K."/>
            <person name="Chovatia M."/>
            <person name="Clum A."/>
            <person name="Daum C."/>
            <person name="Haridas S."/>
            <person name="He G."/>
            <person name="LaButti K."/>
            <person name="Lipzen A."/>
            <person name="Mondo S."/>
            <person name="Riley R."/>
            <person name="Salamov A."/>
            <person name="Simmons B.A."/>
            <person name="Magnuson J.K."/>
            <person name="Henrissat B."/>
            <person name="Mortensen U.H."/>
            <person name="Larsen T.O."/>
            <person name="Devries R.P."/>
            <person name="Grigoriev I.V."/>
            <person name="Machida M."/>
            <person name="Baker S.E."/>
            <person name="Andersen M.R."/>
        </authorList>
    </citation>
    <scope>NUCLEOTIDE SEQUENCE [LARGE SCALE GENOMIC DNA]</scope>
    <source>
        <strain evidence="2">CBS 130015</strain>
    </source>
</reference>
<protein>
    <submittedName>
        <fullName evidence="1">Uncharacterized protein</fullName>
    </submittedName>
</protein>
<evidence type="ECO:0000313" key="2">
    <source>
        <dbReference type="Proteomes" id="UP000325433"/>
    </source>
</evidence>
<evidence type="ECO:0000313" key="1">
    <source>
        <dbReference type="EMBL" id="KAE8319732.1"/>
    </source>
</evidence>
<accession>A0A5N6WGI1</accession>